<dbReference type="Proteomes" id="UP000002350">
    <property type="component" value="Chromosome"/>
</dbReference>
<dbReference type="InterPro" id="IPR050663">
    <property type="entry name" value="Ankyrin-SOCS_Box"/>
</dbReference>
<reference evidence="6" key="1">
    <citation type="journal article" date="2010" name="Mol. Biosyst.">
        <title>Complete genome sequence and comparative analysis of Shewanella violacea, a psychrophilic and piezophilic bacterium from deep sea floor sediments.</title>
        <authorList>
            <person name="Aono E."/>
            <person name="Baba T."/>
            <person name="Ara T."/>
            <person name="Nishi T."/>
            <person name="Nakamichi T."/>
            <person name="Inamoto E."/>
            <person name="Toyonaga H."/>
            <person name="Hasegawa M."/>
            <person name="Takai Y."/>
            <person name="Okumura Y."/>
            <person name="Baba M."/>
            <person name="Tomita M."/>
            <person name="Kato C."/>
            <person name="Oshima T."/>
            <person name="Nakasone K."/>
            <person name="Mori H."/>
        </authorList>
    </citation>
    <scope>NUCLEOTIDE SEQUENCE [LARGE SCALE GENOMIC DNA]</scope>
    <source>
        <strain evidence="6">JCM 10179 / CIP 106290 / LMG 19151 / DSS12</strain>
    </source>
</reference>
<dbReference type="PANTHER" id="PTHR24193">
    <property type="entry name" value="ANKYRIN REPEAT PROTEIN"/>
    <property type="match status" value="1"/>
</dbReference>
<dbReference type="PROSITE" id="PS50005">
    <property type="entry name" value="TPR"/>
    <property type="match status" value="1"/>
</dbReference>
<dbReference type="EMBL" id="AP011177">
    <property type="protein sequence ID" value="BAJ00967.1"/>
    <property type="molecule type" value="Genomic_DNA"/>
</dbReference>
<dbReference type="SMART" id="SM00248">
    <property type="entry name" value="ANK"/>
    <property type="match status" value="3"/>
</dbReference>
<dbReference type="AlphaFoldDB" id="D4ZH18"/>
<dbReference type="InterPro" id="IPR019734">
    <property type="entry name" value="TPR_rpt"/>
</dbReference>
<dbReference type="PROSITE" id="PS50297">
    <property type="entry name" value="ANK_REP_REGION"/>
    <property type="match status" value="2"/>
</dbReference>
<keyword evidence="2 3" id="KW-0040">ANK repeat</keyword>
<dbReference type="SUPFAM" id="SSF48452">
    <property type="entry name" value="TPR-like"/>
    <property type="match status" value="1"/>
</dbReference>
<dbReference type="GO" id="GO:0045944">
    <property type="term" value="P:positive regulation of transcription by RNA polymerase II"/>
    <property type="evidence" value="ECO:0007669"/>
    <property type="project" value="TreeGrafter"/>
</dbReference>
<accession>D4ZH18</accession>
<dbReference type="InterPro" id="IPR011990">
    <property type="entry name" value="TPR-like_helical_dom_sf"/>
</dbReference>
<organism evidence="5 6">
    <name type="scientific">Shewanella violacea (strain JCM 10179 / CIP 106290 / LMG 19151 / DSS12)</name>
    <dbReference type="NCBI Taxonomy" id="637905"/>
    <lineage>
        <taxon>Bacteria</taxon>
        <taxon>Pseudomonadati</taxon>
        <taxon>Pseudomonadota</taxon>
        <taxon>Gammaproteobacteria</taxon>
        <taxon>Alteromonadales</taxon>
        <taxon>Shewanellaceae</taxon>
        <taxon>Shewanella</taxon>
    </lineage>
</organism>
<name>D4ZH18_SHEVD</name>
<feature type="repeat" description="TPR" evidence="4">
    <location>
        <begin position="467"/>
        <end position="500"/>
    </location>
</feature>
<evidence type="ECO:0000256" key="3">
    <source>
        <dbReference type="PROSITE-ProRule" id="PRU00023"/>
    </source>
</evidence>
<protein>
    <submittedName>
        <fullName evidence="5">Ankyrin repeat domain protein</fullName>
    </submittedName>
</protein>
<evidence type="ECO:0000313" key="5">
    <source>
        <dbReference type="EMBL" id="BAJ00967.1"/>
    </source>
</evidence>
<dbReference type="HOGENOM" id="CLU_320260_0_0_6"/>
<feature type="repeat" description="ANK" evidence="3">
    <location>
        <begin position="342"/>
        <end position="374"/>
    </location>
</feature>
<dbReference type="KEGG" id="svo:SVI_0996"/>
<dbReference type="Pfam" id="PF12796">
    <property type="entry name" value="Ank_2"/>
    <property type="match status" value="1"/>
</dbReference>
<dbReference type="Gene3D" id="1.25.40.20">
    <property type="entry name" value="Ankyrin repeat-containing domain"/>
    <property type="match status" value="1"/>
</dbReference>
<dbReference type="GO" id="GO:0000976">
    <property type="term" value="F:transcription cis-regulatory region binding"/>
    <property type="evidence" value="ECO:0007669"/>
    <property type="project" value="TreeGrafter"/>
</dbReference>
<dbReference type="PROSITE" id="PS50088">
    <property type="entry name" value="ANK_REPEAT"/>
    <property type="match status" value="2"/>
</dbReference>
<evidence type="ECO:0000256" key="4">
    <source>
        <dbReference type="PROSITE-ProRule" id="PRU00339"/>
    </source>
</evidence>
<keyword evidence="1" id="KW-0677">Repeat</keyword>
<dbReference type="STRING" id="637905.SVI_0996"/>
<dbReference type="InterPro" id="IPR002110">
    <property type="entry name" value="Ankyrin_rpt"/>
</dbReference>
<dbReference type="Gene3D" id="1.25.40.10">
    <property type="entry name" value="Tetratricopeptide repeat domain"/>
    <property type="match status" value="1"/>
</dbReference>
<evidence type="ECO:0000313" key="6">
    <source>
        <dbReference type="Proteomes" id="UP000002350"/>
    </source>
</evidence>
<keyword evidence="4" id="KW-0802">TPR repeat</keyword>
<dbReference type="PANTHER" id="PTHR24193:SF121">
    <property type="entry name" value="ADA2A-CONTAINING COMPLEX COMPONENT 3, ISOFORM D"/>
    <property type="match status" value="1"/>
</dbReference>
<evidence type="ECO:0000256" key="2">
    <source>
        <dbReference type="ARBA" id="ARBA00023043"/>
    </source>
</evidence>
<dbReference type="SUPFAM" id="SSF48403">
    <property type="entry name" value="Ankyrin repeat"/>
    <property type="match status" value="1"/>
</dbReference>
<feature type="repeat" description="ANK" evidence="3">
    <location>
        <begin position="387"/>
        <end position="413"/>
    </location>
</feature>
<keyword evidence="6" id="KW-1185">Reference proteome</keyword>
<dbReference type="eggNOG" id="COG0666">
    <property type="taxonomic scope" value="Bacteria"/>
</dbReference>
<dbReference type="InterPro" id="IPR036770">
    <property type="entry name" value="Ankyrin_rpt-contain_sf"/>
</dbReference>
<proteinExistence type="predicted"/>
<gene>
    <name evidence="5" type="ordered locus">SVI_0996</name>
</gene>
<evidence type="ECO:0000256" key="1">
    <source>
        <dbReference type="ARBA" id="ARBA00022737"/>
    </source>
</evidence>
<sequence>MWSGSIFQIYPSSKMQVQRTEEVQINGKTVHLYSYTHSGCGGACERYQLLASNEPFPDRRENYEYYRSLLDESPSAGNFHFLSSDSGSYYLFLSGKDLNQLYKLTENASWRHECSVSKVPSPEQILKVKRDYSEVQASLSVLRGLVGGLRRGAGSSCGSMKTHRRWSSKIDDEFAKLLYAPKQKPKTEKRYDDSTYEIDLKNLELWSLQGLSEFDALNQYKNKLVTATNHLSNFYQKHFQWNEEESEEAADYAIKNAISSGIRFYSYRPFKTSEEADLRRAILQKRPLAEIRKIDLSGINKSFEEKGWFKVNESILNVAVRHPKAMSYLLESGFGPNSQNIFDKTPLMYAAQYDGFDSARLLIEAGAEVNTGTIIPNDNCGYTLRTSNMSPLHYAVRYSNKELIQLLIDNGASKFFDVRNGHNRPSTIEYPIDWLTRFDNENLTDDDKAEIHQSLKLPGKSELAKLTAELNLQGEKLYAEGKFKAANDKFKEAIQVDSDNIRAINNFALTSLKLKDKQRSIQASTRVIESKEASKKQKASAYFNIGLACEGAGRYGLKFDGRWYCRQNSLEYFVKSYQTYPTTSRSNAIVGRFNKRDKAEFSCKSNSTDFEAVYKRGKEFHFLHKKPMEQVISDVERLFSTNESFDIERKKFTLTLKELTELEDGYFISTYKSNFSIGEAFAFEEKVCSSLSSKLLPERDKLVYIQASNNKTEIDIEFDLDESYTIILSGNVMWKVSQVGTNKSHFIVNNGAVSDSSKIDFTALTKIHREWYPKAYDNRYISSNIRSLIGKSIYTKFKIVSNSVVTISDEDINRPKLIVNSFPTLDFYGYGDYKVAFTEPNTSFNNFMNLENIQLISSDPAQSGRDDQLYVPNINKYVDESEGLYFKVEKWRTGIGTYFGDGYFKK</sequence>